<dbReference type="PANTHER" id="PTHR48041">
    <property type="entry name" value="ABC TRANSPORTER G FAMILY MEMBER 28"/>
    <property type="match status" value="1"/>
</dbReference>
<dbReference type="GeneTree" id="ENSGT00940000162658"/>
<dbReference type="CDD" id="cd03213">
    <property type="entry name" value="ABCG_EPDR"/>
    <property type="match status" value="1"/>
</dbReference>
<dbReference type="Pfam" id="PF01061">
    <property type="entry name" value="ABC2_membrane"/>
    <property type="match status" value="1"/>
</dbReference>
<sequence>MEECSMDLYGPTLTFQNLCYCITEKQGFFCRKGHKKDVLKDVSGIMKPGMNAIMGPTGSGKTSLLDVIAGRKDPQGLCSGEVLVDSKVVTSDLRLSSAYVVQDDILMGTLTVRENLAFSVNLRLPPDQFSSQDKVFRVNNVLEELCLQDCADTKIGTEFLRGISGGERKRCSIGMELITSPSLLFLDEPTTGLDANTANSIIALLQRLSRNGKTIIFSIHQPRFSIFRQFDHLTLMNKGEIIYAGPANQAVGYFEDLGYKCEVFNNPADFFLDVINGEIDPVLGLPDAELHIRAVKSSYVCLSAHMSSWECINIAIFQLRVVCGRTVKNILRNPQTSYAQLILNIIFAVLVGLIYFQIPHTLPEALQNRIGAFFFLIINMVFGNLSAVELFINERALFIHENSSGYYRTSVYFLSKVFADLVPNRIVPVFIFSSIAYYMMGLKTDVEAFLLFALTMSLVSLSAVGLAFLVSASVSSFAMANILIALPFVFMMVFGGFLVNLNSMLSWMSWMKWASIFRYGLEAVTINEMRGQVFTDNYTVLTGEMYLKMQGIDYSLWGFWQNEIALLGIMSVCMLLAYIQLLRINRWK</sequence>
<keyword evidence="5" id="KW-0547">Nucleotide-binding</keyword>
<feature type="transmembrane region" description="Helical" evidence="9">
    <location>
        <begin position="338"/>
        <end position="358"/>
    </location>
</feature>
<evidence type="ECO:0000256" key="1">
    <source>
        <dbReference type="ARBA" id="ARBA00004141"/>
    </source>
</evidence>
<dbReference type="GO" id="GO:0005524">
    <property type="term" value="F:ATP binding"/>
    <property type="evidence" value="ECO:0007669"/>
    <property type="project" value="UniProtKB-KW"/>
</dbReference>
<feature type="transmembrane region" description="Helical" evidence="9">
    <location>
        <begin position="370"/>
        <end position="392"/>
    </location>
</feature>
<keyword evidence="3" id="KW-0813">Transport</keyword>
<dbReference type="GO" id="GO:0140359">
    <property type="term" value="F:ABC-type transporter activity"/>
    <property type="evidence" value="ECO:0007669"/>
    <property type="project" value="InterPro"/>
</dbReference>
<reference evidence="11 12" key="1">
    <citation type="submission" date="2019-04" db="EMBL/GenBank/DDBJ databases">
        <authorList>
            <consortium name="Wellcome Sanger Institute Data Sharing"/>
        </authorList>
    </citation>
    <scope>NUCLEOTIDE SEQUENCE [LARGE SCALE GENOMIC DNA]</scope>
</reference>
<feature type="transmembrane region" description="Helical" evidence="9">
    <location>
        <begin position="482"/>
        <end position="501"/>
    </location>
</feature>
<evidence type="ECO:0000313" key="11">
    <source>
        <dbReference type="Ensembl" id="ENSSFOP00015024282.2"/>
    </source>
</evidence>
<evidence type="ECO:0000256" key="2">
    <source>
        <dbReference type="ARBA" id="ARBA00005814"/>
    </source>
</evidence>
<keyword evidence="8 9" id="KW-0472">Membrane</keyword>
<dbReference type="GO" id="GO:0016887">
    <property type="term" value="F:ATP hydrolysis activity"/>
    <property type="evidence" value="ECO:0007669"/>
    <property type="project" value="InterPro"/>
</dbReference>
<evidence type="ECO:0000256" key="5">
    <source>
        <dbReference type="ARBA" id="ARBA00022741"/>
    </source>
</evidence>
<evidence type="ECO:0000256" key="3">
    <source>
        <dbReference type="ARBA" id="ARBA00022448"/>
    </source>
</evidence>
<evidence type="ECO:0000256" key="6">
    <source>
        <dbReference type="ARBA" id="ARBA00022840"/>
    </source>
</evidence>
<dbReference type="InterPro" id="IPR003439">
    <property type="entry name" value="ABC_transporter-like_ATP-bd"/>
</dbReference>
<protein>
    <submittedName>
        <fullName evidence="11">ATP-binding cassette, sub-family G (WHITE), member 2b</fullName>
    </submittedName>
</protein>
<name>A0A8C9RV23_SCLFO</name>
<dbReference type="FunFam" id="3.40.50.300:FF:000622">
    <property type="entry name" value="ATP-binding cassette sub-family G member 2"/>
    <property type="match status" value="1"/>
</dbReference>
<dbReference type="Gene3D" id="3.40.50.300">
    <property type="entry name" value="P-loop containing nucleotide triphosphate hydrolases"/>
    <property type="match status" value="1"/>
</dbReference>
<dbReference type="GO" id="GO:0008514">
    <property type="term" value="F:organic anion transmembrane transporter activity"/>
    <property type="evidence" value="ECO:0007669"/>
    <property type="project" value="UniProtKB-ARBA"/>
</dbReference>
<proteinExistence type="inferred from homology"/>
<dbReference type="InterPro" id="IPR013525">
    <property type="entry name" value="ABC2_TM"/>
</dbReference>
<dbReference type="InterPro" id="IPR043926">
    <property type="entry name" value="ABCG_dom"/>
</dbReference>
<reference evidence="11" key="2">
    <citation type="submission" date="2025-08" db="UniProtKB">
        <authorList>
            <consortium name="Ensembl"/>
        </authorList>
    </citation>
    <scope>IDENTIFICATION</scope>
</reference>
<dbReference type="SUPFAM" id="SSF52540">
    <property type="entry name" value="P-loop containing nucleoside triphosphate hydrolases"/>
    <property type="match status" value="1"/>
</dbReference>
<feature type="transmembrane region" description="Helical" evidence="9">
    <location>
        <begin position="564"/>
        <end position="582"/>
    </location>
</feature>
<feature type="domain" description="ABC transporter" evidence="10">
    <location>
        <begin position="13"/>
        <end position="263"/>
    </location>
</feature>
<evidence type="ECO:0000313" key="12">
    <source>
        <dbReference type="Proteomes" id="UP000694397"/>
    </source>
</evidence>
<feature type="transmembrane region" description="Helical" evidence="9">
    <location>
        <begin position="449"/>
        <end position="470"/>
    </location>
</feature>
<dbReference type="InterPro" id="IPR050352">
    <property type="entry name" value="ABCG_transporters"/>
</dbReference>
<evidence type="ECO:0000256" key="9">
    <source>
        <dbReference type="SAM" id="Phobius"/>
    </source>
</evidence>
<accession>A0A8C9RV23</accession>
<dbReference type="SMART" id="SM00382">
    <property type="entry name" value="AAA"/>
    <property type="match status" value="1"/>
</dbReference>
<dbReference type="InterPro" id="IPR003593">
    <property type="entry name" value="AAA+_ATPase"/>
</dbReference>
<keyword evidence="6" id="KW-0067">ATP-binding</keyword>
<organism evidence="11 12">
    <name type="scientific">Scleropages formosus</name>
    <name type="common">Asian bonytongue</name>
    <name type="synonym">Osteoglossum formosum</name>
    <dbReference type="NCBI Taxonomy" id="113540"/>
    <lineage>
        <taxon>Eukaryota</taxon>
        <taxon>Metazoa</taxon>
        <taxon>Chordata</taxon>
        <taxon>Craniata</taxon>
        <taxon>Vertebrata</taxon>
        <taxon>Euteleostomi</taxon>
        <taxon>Actinopterygii</taxon>
        <taxon>Neopterygii</taxon>
        <taxon>Teleostei</taxon>
        <taxon>Osteoglossocephala</taxon>
        <taxon>Osteoglossomorpha</taxon>
        <taxon>Osteoglossiformes</taxon>
        <taxon>Osteoglossidae</taxon>
        <taxon>Scleropages</taxon>
    </lineage>
</organism>
<keyword evidence="7 9" id="KW-1133">Transmembrane helix</keyword>
<gene>
    <name evidence="11" type="primary">LOC114910242</name>
</gene>
<dbReference type="GO" id="GO:0015562">
    <property type="term" value="F:efflux transmembrane transporter activity"/>
    <property type="evidence" value="ECO:0007669"/>
    <property type="project" value="UniProtKB-ARBA"/>
</dbReference>
<evidence type="ECO:0000259" key="10">
    <source>
        <dbReference type="PROSITE" id="PS50893"/>
    </source>
</evidence>
<reference evidence="11" key="3">
    <citation type="submission" date="2025-09" db="UniProtKB">
        <authorList>
            <consortium name="Ensembl"/>
        </authorList>
    </citation>
    <scope>IDENTIFICATION</scope>
</reference>
<comment type="subcellular location">
    <subcellularLocation>
        <location evidence="1">Membrane</location>
        <topology evidence="1">Multi-pass membrane protein</topology>
    </subcellularLocation>
</comment>
<dbReference type="InterPro" id="IPR027417">
    <property type="entry name" value="P-loop_NTPase"/>
</dbReference>
<dbReference type="Proteomes" id="UP000694397">
    <property type="component" value="Chromosome 3"/>
</dbReference>
<evidence type="ECO:0000256" key="7">
    <source>
        <dbReference type="ARBA" id="ARBA00022989"/>
    </source>
</evidence>
<dbReference type="Pfam" id="PF19055">
    <property type="entry name" value="ABC2_membrane_7"/>
    <property type="match status" value="1"/>
</dbReference>
<dbReference type="Ensembl" id="ENSSFOT00015024547.2">
    <property type="protein sequence ID" value="ENSSFOP00015024282.2"/>
    <property type="gene ID" value="ENSSFOG00015015601.2"/>
</dbReference>
<dbReference type="PROSITE" id="PS50893">
    <property type="entry name" value="ABC_TRANSPORTER_2"/>
    <property type="match status" value="1"/>
</dbReference>
<dbReference type="GO" id="GO:0016324">
    <property type="term" value="C:apical plasma membrane"/>
    <property type="evidence" value="ECO:0007669"/>
    <property type="project" value="UniProtKB-ARBA"/>
</dbReference>
<evidence type="ECO:0000256" key="4">
    <source>
        <dbReference type="ARBA" id="ARBA00022692"/>
    </source>
</evidence>
<dbReference type="AlphaFoldDB" id="A0A8C9RV23"/>
<keyword evidence="12" id="KW-1185">Reference proteome</keyword>
<dbReference type="PANTHER" id="PTHR48041:SF49">
    <property type="entry name" value="ATP-BINDING CASSETTE TRANSPORTER SUB-FAMILY G MEMBER 2B-RELATED"/>
    <property type="match status" value="1"/>
</dbReference>
<evidence type="ECO:0000256" key="8">
    <source>
        <dbReference type="ARBA" id="ARBA00023136"/>
    </source>
</evidence>
<dbReference type="Pfam" id="PF00005">
    <property type="entry name" value="ABC_tran"/>
    <property type="match status" value="1"/>
</dbReference>
<comment type="similarity">
    <text evidence="2">Belongs to the ABC transporter superfamily. ABCG family. Eye pigment precursor importer (TC 3.A.1.204) subfamily.</text>
</comment>
<keyword evidence="4 9" id="KW-0812">Transmembrane</keyword>